<dbReference type="Pfam" id="PF07645">
    <property type="entry name" value="EGF_CA"/>
    <property type="match status" value="16"/>
</dbReference>
<dbReference type="Pfam" id="PF00683">
    <property type="entry name" value="TB"/>
    <property type="match status" value="4"/>
</dbReference>
<feature type="chain" id="PRO_5034480608" description="Latent-transforming growth factor beta-binding protein 1" evidence="23">
    <location>
        <begin position="38"/>
        <end position="1759"/>
    </location>
</feature>
<dbReference type="GO" id="GO:0019838">
    <property type="term" value="F:growth factor binding"/>
    <property type="evidence" value="ECO:0007669"/>
    <property type="project" value="UniProtKB-KW"/>
</dbReference>
<dbReference type="PANTHER" id="PTHR24050">
    <property type="entry name" value="PA14 DOMAIN-CONTAINING PROTEIN"/>
    <property type="match status" value="1"/>
</dbReference>
<dbReference type="Proteomes" id="UP000694393">
    <property type="component" value="Unplaced"/>
</dbReference>
<evidence type="ECO:0000256" key="19">
    <source>
        <dbReference type="ARBA" id="ARBA00072997"/>
    </source>
</evidence>
<dbReference type="InterPro" id="IPR049883">
    <property type="entry name" value="NOTCH1_EGF-like"/>
</dbReference>
<dbReference type="FunFam" id="2.10.25.10:FF:000115">
    <property type="entry name" value="latent-transforming growth factor beta-binding protein 4 isoform X2"/>
    <property type="match status" value="1"/>
</dbReference>
<dbReference type="PROSITE" id="PS50026">
    <property type="entry name" value="EGF_3"/>
    <property type="match status" value="11"/>
</dbReference>
<sequence length="1759" mass="189284">MLLGLLCYLCPGSPVPAGSWGSFLPLTLALFLGLSDSQRDFAGRSELSSSLRTEAGSRDASQLRLRNQGSNLGASGKVYSLFQAHSPPSSSEHHPAASHMDHPGLVRSLAAGENREPNVCGGQCCSGWTTAPGTKRCIKPVCDPPCQNKGSCSRPQLCICRSGFQGAHCEEIVPEQEYHPPSSMAAFRPPSGHSCMGDAQSLFINTLFSCRTQGKIGSPLSSPHTGPSRTVRRYQAANAQLTSNALPSGTGHEQSSPGPHTAYQEHTLPPWGANLTEKIRKIKIVFTPTICKQTCRSGRCYNSCEKGDTTTLYSQGGHNHDPKSGFRICEYPRPSASSCLNRPYGLGAGGRGAMASICVQKTLPFPMRGYPPPSLGADLTLCWEGTILISTLLLQGQLAAFIASLNPSLVNVHINHPPEATVQIHQVARVRGDSGQSEENSVEAVLVSQLPASPRYSFSNGNSNSITTESGQQQRPQELMGRCFRETLHGQCANPLPGLAKFEDCCGSVGLFWGVNRCIPCPPRPAHPVIESGQVECPQGYKRLNRSHCQDINECLMLGLCKDAECVNTRGSFRCTCKPGTMLDLSRSRCVSDKAVSMEQGLCYRSVAGGVCALPLTQSITKQICCCSRVGKGWGKNCEKCPMLGSEAFKEICPAGHGYTYSSSDIRLSMRKAEAEELPFSSEEQGQSSDRTPDWAGKRQQLQEALSGGVTGMLLYAGTPAAEGRLGSQFETSRDINGTLLCAGGVGSRGLRARPVCPSEIDRCASAPGTCGPGTCVNLPGRYSCVCGPGYRLHPSLPQCIDDDECVRDPCAGRGHCINSVGSYSCLCYPGYTLLISRDAPTCQDLNECEQPSVCRGGRCTNTPGSYRCECAEGYVMGRRGQCEDIDECADPSACPQGRCVNSQGSYECLSCAAGYQPRNGRCVDINECVTRSACPTGLCINTEGSFFCVPCEAGYTVPPDVQTGTSAALESRLSHKANPLAGCENQEGIINPGQDWDAVGDIDECSSPNACPLGICTNTEGSFACRACDAGYVLSSNRLTCEDIDECKDPTVSCHGGECLNTPGSYACHCHPGFELLNGTVCRDMNECLSSEICGPNGECLNSHGSYFCICAPGFSNAAGGVSCQDVDECADTSRCLQGQCFNTEGSYRCLCEDGFRHSQETDDCVDVDECADFGVALCGTWRCQNTLGSYRCIMGCQPGFHRTLLGDCIDIDECANETLCGSHAFCDNTDGSFRCLCDNGYENLPPDQDCVDVNECELMVAVCGTALCENVEGSFLCLCLSDHEEYDTETGECRPRAGLGEISRGPIAPRPTGSERKECYYHISDVQLCDSVLAKNTTKEECCCTNGAAWGDNCETHPCPVLGTVEYSEICPSGKGYIPVEGTLLFGQTSYTDADECEMFGSEICRNGHCVNTVPGYKCFCRSGYLYDSSQLKCVDQDECENEMSCVNGECLNTDGSFHCFCSLPLVLDVTRSRCINPLSISLTEDLDEHDIHLDICWQRVSNYICNQPLQGRQTTYTECCCRYGEAWSQDCALCPHRASEDFAHLCNVARGEAEREAGLRERPGYEYGPGLEDPHYGLYSPDIGPYYNYLGPEYGAPDASFPQREPGSEFGGSTFLRTPPVHPAQSQPRYVPSQTGKMCCPQADGPSASTGHFDSFEGLQAEECGILNGCDNGRCVRVREGYTCDCFDGFQLDMTHMACVDIDECEVSSPGPLCEGGTCENTEGSYRCSCLPGFVAQAEPHRCAPETARSQEAAQL</sequence>
<evidence type="ECO:0000256" key="12">
    <source>
        <dbReference type="ARBA" id="ARBA00023278"/>
    </source>
</evidence>
<comment type="subunit">
    <text evidence="17">Interacts with TGFB1; associates via disulfide bonds with the Latency-associated peptide chain (LAP) regulatory chain of TGFB1, leading to regulate activation of TGF-beta-1. LTBP1 does not bind directly to TGF-beta-1, the active chain of TGFB1. Interacts (via C-terminal domain) with FBN1 (via N-terminal domain). Interacts with FBN2. Interacts with ADAMTSL2. Interacts with EFEMP2.</text>
</comment>
<evidence type="ECO:0000259" key="25">
    <source>
        <dbReference type="PROSITE" id="PS51364"/>
    </source>
</evidence>
<feature type="domain" description="TB" evidence="25">
    <location>
        <begin position="481"/>
        <end position="524"/>
    </location>
</feature>
<comment type="caution">
    <text evidence="21">Lacks conserved residue(s) required for the propagation of feature annotation.</text>
</comment>
<dbReference type="FunFam" id="2.10.25.10:FF:000205">
    <property type="entry name" value="latent-transforming growth factor beta-binding protein 1 isoform X1"/>
    <property type="match status" value="1"/>
</dbReference>
<feature type="domain" description="TB" evidence="25">
    <location>
        <begin position="601"/>
        <end position="653"/>
    </location>
</feature>
<keyword evidence="5" id="KW-0597">Phosphoprotein</keyword>
<dbReference type="InterPro" id="IPR009030">
    <property type="entry name" value="Growth_fac_rcpt_cys_sf"/>
</dbReference>
<feature type="domain" description="EGF-like" evidence="24">
    <location>
        <begin position="845"/>
        <end position="884"/>
    </location>
</feature>
<comment type="function">
    <text evidence="15">Key regulator of transforming growth factor beta (TGFB1, TGFB2 and TGFB3) that controls TGF-beta activation by maintaining it in a latent state during storage in extracellular space. Associates specifically via disulfide bonds with the Latency-associated peptide (LAP), which is the regulatory chain of TGF-beta, and regulates integrin-dependent activation of TGF-beta. Outcompeted by LRRC32/GARP for binding to LAP regulatory chain of TGF-beta.</text>
</comment>
<feature type="domain" description="TB" evidence="25">
    <location>
        <begin position="1497"/>
        <end position="1549"/>
    </location>
</feature>
<evidence type="ECO:0000256" key="9">
    <source>
        <dbReference type="ARBA" id="ARBA00023157"/>
    </source>
</evidence>
<evidence type="ECO:0000256" key="6">
    <source>
        <dbReference type="ARBA" id="ARBA00022674"/>
    </source>
</evidence>
<dbReference type="InterPro" id="IPR001881">
    <property type="entry name" value="EGF-like_Ca-bd_dom"/>
</dbReference>
<evidence type="ECO:0000256" key="5">
    <source>
        <dbReference type="ARBA" id="ARBA00022553"/>
    </source>
</evidence>
<dbReference type="GO" id="GO:0008201">
    <property type="term" value="F:heparin binding"/>
    <property type="evidence" value="ECO:0007669"/>
    <property type="project" value="UniProtKB-KW"/>
</dbReference>
<evidence type="ECO:0000256" key="21">
    <source>
        <dbReference type="PROSITE-ProRule" id="PRU00076"/>
    </source>
</evidence>
<dbReference type="Gene3D" id="2.10.25.10">
    <property type="entry name" value="Laminin"/>
    <property type="match status" value="18"/>
</dbReference>
<dbReference type="FunFam" id="2.10.25.10:FF:000056">
    <property type="entry name" value="Latent-transforming growth factor beta-binding protein 3 isoform 2"/>
    <property type="match status" value="1"/>
</dbReference>
<dbReference type="SMART" id="SM00181">
    <property type="entry name" value="EGF"/>
    <property type="match status" value="18"/>
</dbReference>
<dbReference type="PROSITE" id="PS01187">
    <property type="entry name" value="EGF_CA"/>
    <property type="match status" value="9"/>
</dbReference>
<dbReference type="FunFam" id="3.90.290.10:FF:000002">
    <property type="entry name" value="Latent-transforming growth factor beta-binding protein 3 isoform 1"/>
    <property type="match status" value="1"/>
</dbReference>
<dbReference type="InterPro" id="IPR018097">
    <property type="entry name" value="EGF_Ca-bd_CS"/>
</dbReference>
<dbReference type="PANTHER" id="PTHR24050:SF28">
    <property type="entry name" value="UROMODULIN-LIKE"/>
    <property type="match status" value="1"/>
</dbReference>
<feature type="domain" description="TB" evidence="25">
    <location>
        <begin position="1319"/>
        <end position="1373"/>
    </location>
</feature>
<reference evidence="26" key="2">
    <citation type="submission" date="2025-09" db="UniProtKB">
        <authorList>
            <consortium name="Ensembl"/>
        </authorList>
    </citation>
    <scope>IDENTIFICATION</scope>
</reference>
<dbReference type="InterPro" id="IPR013111">
    <property type="entry name" value="EGF_extracell"/>
</dbReference>
<dbReference type="FunFam" id="3.90.290.10:FF:000001">
    <property type="entry name" value="Latent-transforming growth factor beta-binding protein 3 isoform 1"/>
    <property type="match status" value="1"/>
</dbReference>
<dbReference type="FunFam" id="2.10.25.10:FF:000024">
    <property type="entry name" value="Putative latent-transforming growth factor beta-binding protein 2"/>
    <property type="match status" value="5"/>
</dbReference>
<dbReference type="SMART" id="SM00179">
    <property type="entry name" value="EGF_CA"/>
    <property type="match status" value="17"/>
</dbReference>
<feature type="region of interest" description="Disordered" evidence="22">
    <location>
        <begin position="674"/>
        <end position="700"/>
    </location>
</feature>
<comment type="function">
    <text evidence="14">May play an integral structural role in elastic-fiber architectural organization and/or assembly.</text>
</comment>
<dbReference type="PROSITE" id="PS00022">
    <property type="entry name" value="EGF_1"/>
    <property type="match status" value="1"/>
</dbReference>
<dbReference type="CDD" id="cd00054">
    <property type="entry name" value="EGF_CA"/>
    <property type="match status" value="13"/>
</dbReference>
<dbReference type="InterPro" id="IPR000742">
    <property type="entry name" value="EGF"/>
</dbReference>
<proteinExistence type="inferred from homology"/>
<dbReference type="PROSITE" id="PS51364">
    <property type="entry name" value="TB"/>
    <property type="match status" value="4"/>
</dbReference>
<accession>A0A8C8STZ1</accession>
<keyword evidence="2" id="KW-0964">Secreted</keyword>
<keyword evidence="3" id="KW-0272">Extracellular matrix</keyword>
<feature type="disulfide bond" evidence="21">
    <location>
        <begin position="142"/>
        <end position="152"/>
    </location>
</feature>
<evidence type="ECO:0000256" key="14">
    <source>
        <dbReference type="ARBA" id="ARBA00058734"/>
    </source>
</evidence>
<evidence type="ECO:0000256" key="20">
    <source>
        <dbReference type="ARBA" id="ARBA00075443"/>
    </source>
</evidence>
<dbReference type="SUPFAM" id="SSF57196">
    <property type="entry name" value="EGF/Laminin"/>
    <property type="match status" value="5"/>
</dbReference>
<dbReference type="PROSITE" id="PS01186">
    <property type="entry name" value="EGF_2"/>
    <property type="match status" value="7"/>
</dbReference>
<dbReference type="Pfam" id="PF07974">
    <property type="entry name" value="EGF_2"/>
    <property type="match status" value="1"/>
</dbReference>
<feature type="region of interest" description="Disordered" evidence="22">
    <location>
        <begin position="455"/>
        <end position="474"/>
    </location>
</feature>
<feature type="region of interest" description="Disordered" evidence="22">
    <location>
        <begin position="244"/>
        <end position="268"/>
    </location>
</feature>
<dbReference type="FunFam" id="2.10.25.10:FF:000014">
    <property type="entry name" value="Latent-transforming growth factor beta-binding protein 3"/>
    <property type="match status" value="1"/>
</dbReference>
<dbReference type="FunFam" id="2.10.25.10:FF:000046">
    <property type="entry name" value="Latent-transforming growth factor beta-binding protein 1 isoform x2"/>
    <property type="match status" value="1"/>
</dbReference>
<feature type="domain" description="EGF-like" evidence="24">
    <location>
        <begin position="802"/>
        <end position="844"/>
    </location>
</feature>
<evidence type="ECO:0000313" key="27">
    <source>
        <dbReference type="Proteomes" id="UP000694393"/>
    </source>
</evidence>
<keyword evidence="4 21" id="KW-0245">EGF-like domain</keyword>
<keyword evidence="9 21" id="KW-1015">Disulfide bond</keyword>
<evidence type="ECO:0000256" key="10">
    <source>
        <dbReference type="ARBA" id="ARBA00023180"/>
    </source>
</evidence>
<evidence type="ECO:0000259" key="24">
    <source>
        <dbReference type="PROSITE" id="PS50026"/>
    </source>
</evidence>
<evidence type="ECO:0000256" key="23">
    <source>
        <dbReference type="SAM" id="SignalP"/>
    </source>
</evidence>
<dbReference type="FunFam" id="2.10.25.10:FF:000194">
    <property type="entry name" value="Latent transforming growth factor beta binding protein 2"/>
    <property type="match status" value="2"/>
</dbReference>
<dbReference type="InterPro" id="IPR017878">
    <property type="entry name" value="TB_dom"/>
</dbReference>
<keyword evidence="7 23" id="KW-0732">Signal</keyword>
<feature type="domain" description="EGF-like" evidence="24">
    <location>
        <begin position="1127"/>
        <end position="1167"/>
    </location>
</feature>
<keyword evidence="6" id="KW-0358">Heparin-binding</keyword>
<feature type="domain" description="EGF-like" evidence="24">
    <location>
        <begin position="1044"/>
        <end position="1081"/>
    </location>
</feature>
<evidence type="ECO:0000256" key="2">
    <source>
        <dbReference type="ARBA" id="ARBA00022525"/>
    </source>
</evidence>
<dbReference type="FunFam" id="2.10.25.10:FF:000273">
    <property type="entry name" value="Putative latent-transforming growth factor beta-binding protein 2"/>
    <property type="match status" value="1"/>
</dbReference>
<evidence type="ECO:0000256" key="1">
    <source>
        <dbReference type="ARBA" id="ARBA00004498"/>
    </source>
</evidence>
<keyword evidence="8" id="KW-0677">Repeat</keyword>
<name>A0A8C8STZ1_9SAUR</name>
<evidence type="ECO:0000256" key="8">
    <source>
        <dbReference type="ARBA" id="ARBA00022737"/>
    </source>
</evidence>
<dbReference type="GO" id="GO:0005509">
    <property type="term" value="F:calcium ion binding"/>
    <property type="evidence" value="ECO:0007669"/>
    <property type="project" value="InterPro"/>
</dbReference>
<feature type="disulfide bond" evidence="21">
    <location>
        <begin position="160"/>
        <end position="169"/>
    </location>
</feature>
<evidence type="ECO:0000256" key="17">
    <source>
        <dbReference type="ARBA" id="ARBA00062844"/>
    </source>
</evidence>
<feature type="domain" description="EGF-like" evidence="24">
    <location>
        <begin position="1395"/>
        <end position="1433"/>
    </location>
</feature>
<comment type="subunit">
    <text evidence="16">Forms part of the large latent transforming growth factor beta precursor complex; removal is essential for activation of complex. Interacts with SDC4. Interacts (via C-terminal domain) with FBN1 (via N-terminal domain) in a Ca(+2)-dependent manner.</text>
</comment>
<evidence type="ECO:0000256" key="3">
    <source>
        <dbReference type="ARBA" id="ARBA00022530"/>
    </source>
</evidence>
<dbReference type="InterPro" id="IPR052235">
    <property type="entry name" value="Nephronectin_domain"/>
</dbReference>
<keyword evidence="27" id="KW-1185">Reference proteome</keyword>
<evidence type="ECO:0000256" key="7">
    <source>
        <dbReference type="ARBA" id="ARBA00022729"/>
    </source>
</evidence>
<feature type="domain" description="EGF-like" evidence="24">
    <location>
        <begin position="551"/>
        <end position="587"/>
    </location>
</feature>
<evidence type="ECO:0000256" key="22">
    <source>
        <dbReference type="SAM" id="MobiDB-lite"/>
    </source>
</evidence>
<dbReference type="FunFam" id="2.10.25.10:FF:000077">
    <property type="entry name" value="Latent-transforming growth factor beta-binding protein 3 isoform 1"/>
    <property type="match status" value="1"/>
</dbReference>
<evidence type="ECO:0000256" key="4">
    <source>
        <dbReference type="ARBA" id="ARBA00022536"/>
    </source>
</evidence>
<evidence type="ECO:0000256" key="13">
    <source>
        <dbReference type="ARBA" id="ARBA00038081"/>
    </source>
</evidence>
<dbReference type="FunFam" id="2.10.25.10:FF:000019">
    <property type="entry name" value="latent-transforming growth factor beta-binding protein 1 isoform X2"/>
    <property type="match status" value="1"/>
</dbReference>
<feature type="signal peptide" evidence="23">
    <location>
        <begin position="1"/>
        <end position="37"/>
    </location>
</feature>
<keyword evidence="12" id="KW-0379">Hydroxylation</keyword>
<dbReference type="Ensembl" id="ENSPCET00000024516.1">
    <property type="protein sequence ID" value="ENSPCEP00000023723.1"/>
    <property type="gene ID" value="ENSPCEG00000017395.1"/>
</dbReference>
<comment type="subcellular location">
    <subcellularLocation>
        <location evidence="1">Secreted</location>
        <location evidence="1">Extracellular space</location>
        <location evidence="1">Extracellular matrix</location>
    </subcellularLocation>
</comment>
<feature type="compositionally biased region" description="Polar residues" evidence="22">
    <location>
        <begin position="244"/>
        <end position="258"/>
    </location>
</feature>
<feature type="compositionally biased region" description="Polar residues" evidence="22">
    <location>
        <begin position="456"/>
        <end position="474"/>
    </location>
</feature>
<feature type="domain" description="EGF-like" evidence="24">
    <location>
        <begin position="1085"/>
        <end position="1126"/>
    </location>
</feature>
<feature type="domain" description="EGF-like" evidence="24">
    <location>
        <begin position="1212"/>
        <end position="1253"/>
    </location>
</feature>
<evidence type="ECO:0000256" key="11">
    <source>
        <dbReference type="ARBA" id="ARBA00023183"/>
    </source>
</evidence>
<feature type="domain" description="EGF-like" evidence="24">
    <location>
        <begin position="760"/>
        <end position="801"/>
    </location>
</feature>
<reference evidence="26" key="1">
    <citation type="submission" date="2025-08" db="UniProtKB">
        <authorList>
            <consortium name="Ensembl"/>
        </authorList>
    </citation>
    <scope>IDENTIFICATION</scope>
</reference>
<dbReference type="InterPro" id="IPR036773">
    <property type="entry name" value="TB_dom_sf"/>
</dbReference>
<keyword evidence="11" id="KW-0340">Growth factor binding</keyword>
<protein>
    <recommendedName>
        <fullName evidence="18">Latent-transforming growth factor beta-binding protein 1</fullName>
    </recommendedName>
    <alternativeName>
        <fullName evidence="19">Latent-transforming growth factor beta-binding protein 2</fullName>
    </alternativeName>
    <alternativeName>
        <fullName evidence="20">Transforming growth factor beta-1-binding protein 1</fullName>
    </alternativeName>
</protein>
<organism evidence="26 27">
    <name type="scientific">Pelusios castaneus</name>
    <name type="common">West African mud turtle</name>
    <dbReference type="NCBI Taxonomy" id="367368"/>
    <lineage>
        <taxon>Eukaryota</taxon>
        <taxon>Metazoa</taxon>
        <taxon>Chordata</taxon>
        <taxon>Craniata</taxon>
        <taxon>Vertebrata</taxon>
        <taxon>Euteleostomi</taxon>
        <taxon>Archelosauria</taxon>
        <taxon>Testudinata</taxon>
        <taxon>Testudines</taxon>
        <taxon>Pleurodira</taxon>
        <taxon>Pelomedusidae</taxon>
        <taxon>Pelusios</taxon>
    </lineage>
</organism>
<dbReference type="InterPro" id="IPR000152">
    <property type="entry name" value="EGF-type_Asp/Asn_hydroxyl_site"/>
</dbReference>
<feature type="domain" description="EGF-like" evidence="24">
    <location>
        <begin position="1704"/>
        <end position="1747"/>
    </location>
</feature>
<dbReference type="PROSITE" id="PS00010">
    <property type="entry name" value="ASX_HYDROXYL"/>
    <property type="match status" value="11"/>
</dbReference>
<comment type="similarity">
    <text evidence="13">Belongs to the LTBP family.</text>
</comment>
<evidence type="ECO:0000256" key="16">
    <source>
        <dbReference type="ARBA" id="ARBA00062144"/>
    </source>
</evidence>
<feature type="domain" description="EGF-like" evidence="24">
    <location>
        <begin position="138"/>
        <end position="170"/>
    </location>
</feature>
<evidence type="ECO:0000313" key="26">
    <source>
        <dbReference type="Ensembl" id="ENSPCEP00000023723.1"/>
    </source>
</evidence>
<evidence type="ECO:0000256" key="18">
    <source>
        <dbReference type="ARBA" id="ARBA00072992"/>
    </source>
</evidence>
<dbReference type="Gene3D" id="3.90.290.10">
    <property type="entry name" value="TGF-beta binding (TB) domain"/>
    <property type="match status" value="4"/>
</dbReference>
<evidence type="ECO:0000256" key="15">
    <source>
        <dbReference type="ARBA" id="ARBA00059743"/>
    </source>
</evidence>
<dbReference type="SUPFAM" id="SSF57184">
    <property type="entry name" value="Growth factor receptor domain"/>
    <property type="match status" value="5"/>
</dbReference>
<dbReference type="FunFam" id="3.90.290.10:FF:000004">
    <property type="entry name" value="latent-transforming growth factor beta-binding protein 1 isoform X1"/>
    <property type="match status" value="1"/>
</dbReference>
<dbReference type="SUPFAM" id="SSF57581">
    <property type="entry name" value="TB module/8-cys domain"/>
    <property type="match status" value="4"/>
</dbReference>
<keyword evidence="10" id="KW-0325">Glycoprotein</keyword>